<name>A0A315ZPF6_9FIRM</name>
<evidence type="ECO:0000313" key="3">
    <source>
        <dbReference type="Proteomes" id="UP000254051"/>
    </source>
</evidence>
<evidence type="ECO:0000313" key="2">
    <source>
        <dbReference type="EMBL" id="SUQ15956.1"/>
    </source>
</evidence>
<keyword evidence="3" id="KW-1185">Reference proteome</keyword>
<reference evidence="3" key="1">
    <citation type="submission" date="2017-07" db="EMBL/GenBank/DDBJ databases">
        <authorList>
            <person name="Varghese N."/>
            <person name="Submissions S."/>
        </authorList>
    </citation>
    <scope>NUCLEOTIDE SEQUENCE [LARGE SCALE GENOMIC DNA]</scope>
    <source>
        <strain evidence="3">NLAE-zl-C134</strain>
    </source>
</reference>
<dbReference type="OrthoDB" id="8840764at2"/>
<proteinExistence type="predicted"/>
<dbReference type="AlphaFoldDB" id="A0A315ZPF6"/>
<dbReference type="RefSeq" id="WP_109714245.1">
    <property type="nucleotide sequence ID" value="NZ_QGDS01000019.1"/>
</dbReference>
<dbReference type="Gene3D" id="3.40.50.720">
    <property type="entry name" value="NAD(P)-binding Rossmann-like Domain"/>
    <property type="match status" value="1"/>
</dbReference>
<dbReference type="SUPFAM" id="SSF51735">
    <property type="entry name" value="NAD(P)-binding Rossmann-fold domains"/>
    <property type="match status" value="1"/>
</dbReference>
<dbReference type="Proteomes" id="UP000254051">
    <property type="component" value="Unassembled WGS sequence"/>
</dbReference>
<accession>A0A315ZPF6</accession>
<dbReference type="InterPro" id="IPR007698">
    <property type="entry name" value="AlaDH/PNT_NAD(H)-bd"/>
</dbReference>
<feature type="domain" description="Alanine dehydrogenase/pyridine nucleotide transhydrogenase NAD(H)-binding" evidence="1">
    <location>
        <begin position="114"/>
        <end position="217"/>
    </location>
</feature>
<protein>
    <submittedName>
        <fullName evidence="2">Dipicolinate synthase subunit A</fullName>
    </submittedName>
</protein>
<dbReference type="InterPro" id="IPR036291">
    <property type="entry name" value="NAD(P)-bd_dom_sf"/>
</dbReference>
<dbReference type="EMBL" id="UHJJ01000019">
    <property type="protein sequence ID" value="SUQ15956.1"/>
    <property type="molecule type" value="Genomic_DNA"/>
</dbReference>
<gene>
    <name evidence="2" type="ORF">SAMN05216529_1192</name>
</gene>
<evidence type="ECO:0000259" key="1">
    <source>
        <dbReference type="Pfam" id="PF01262"/>
    </source>
</evidence>
<organism evidence="2 3">
    <name type="scientific">Faecalicatena contorta</name>
    <dbReference type="NCBI Taxonomy" id="39482"/>
    <lineage>
        <taxon>Bacteria</taxon>
        <taxon>Bacillati</taxon>
        <taxon>Bacillota</taxon>
        <taxon>Clostridia</taxon>
        <taxon>Lachnospirales</taxon>
        <taxon>Lachnospiraceae</taxon>
        <taxon>Faecalicatena</taxon>
    </lineage>
</organism>
<dbReference type="Pfam" id="PF01262">
    <property type="entry name" value="AlaDh_PNT_C"/>
    <property type="match status" value="1"/>
</dbReference>
<sequence length="259" mass="28665">MENYHFLVMGSDMRQQYLAELLLKKGNQVTQAEYCQGAIYNAVLLPVSATEEYLEANLKHFPDSQLIYGCNFPSRLDDICRTKNFRCVDYMSVEGIAERNAIAASEGAIVEALLAGELCIDGSLCLVAGYGRVGSVLASKLKALNAETSVMDLNIEKLEEANQSGYAIISVNDSEKELHRFDYIFNTVPALVFTEPLLKRIDKNAVIIDIASKPGGVDYEYCRKHNINANHCLGLPGKYMPRTAALTLLNAIEKSIRTI</sequence>